<dbReference type="EMBL" id="CP025197">
    <property type="protein sequence ID" value="AUG58253.1"/>
    <property type="molecule type" value="Genomic_DNA"/>
</dbReference>
<proteinExistence type="predicted"/>
<keyword evidence="2" id="KW-1185">Reference proteome</keyword>
<dbReference type="KEGG" id="hsc:HVS_11830"/>
<dbReference type="Proteomes" id="UP000233534">
    <property type="component" value="Chromosome"/>
</dbReference>
<dbReference type="RefSeq" id="WP_157943025.1">
    <property type="nucleotide sequence ID" value="NZ_CP025197.1"/>
</dbReference>
<protein>
    <submittedName>
        <fullName evidence="1">Uncharacterized protein</fullName>
    </submittedName>
</protein>
<sequence length="58" mass="6989">MKKWWQCPKCKEYKMVEESLNCIRCSNCGRFFDENTNEINVNISLYNLTPIDRHCDLN</sequence>
<name>A0A2K9EJT5_9FIRM</name>
<accession>A0A2K9EJT5</accession>
<reference evidence="1 2" key="1">
    <citation type="submission" date="2017-12" db="EMBL/GenBank/DDBJ databases">
        <title>Complete genome sequence of Herbivorax saccincola GGR1, a novel Cellulosome-producing hydrolytic bacterium in a thermophilic biogas plant, established by Illumina and Nanopore MinION sequencing.</title>
        <authorList>
            <person name="Pechtl A."/>
            <person name="Ruckert C."/>
            <person name="Koeck D.E."/>
            <person name="Maus I."/>
            <person name="Winkler A."/>
            <person name="Kalinowski J."/>
            <person name="Puhler A."/>
            <person name="Schwarz W.W."/>
            <person name="Zverlov V.V."/>
            <person name="Schluter A."/>
            <person name="Liebl W."/>
        </authorList>
    </citation>
    <scope>NUCLEOTIDE SEQUENCE [LARGE SCALE GENOMIC DNA]</scope>
    <source>
        <strain evidence="2">SR1</strain>
    </source>
</reference>
<evidence type="ECO:0000313" key="1">
    <source>
        <dbReference type="EMBL" id="AUG58253.1"/>
    </source>
</evidence>
<organism evidence="1 2">
    <name type="scientific">Acetivibrio saccincola</name>
    <dbReference type="NCBI Taxonomy" id="1677857"/>
    <lineage>
        <taxon>Bacteria</taxon>
        <taxon>Bacillati</taxon>
        <taxon>Bacillota</taxon>
        <taxon>Clostridia</taxon>
        <taxon>Eubacteriales</taxon>
        <taxon>Oscillospiraceae</taxon>
        <taxon>Acetivibrio</taxon>
    </lineage>
</organism>
<gene>
    <name evidence="1" type="ORF">HVS_11830</name>
</gene>
<evidence type="ECO:0000313" key="2">
    <source>
        <dbReference type="Proteomes" id="UP000233534"/>
    </source>
</evidence>
<dbReference type="AlphaFoldDB" id="A0A2K9EJT5"/>